<evidence type="ECO:0000313" key="3">
    <source>
        <dbReference type="Proteomes" id="UP000002038"/>
    </source>
</evidence>
<dbReference type="VEuPathDB" id="FungiDB:BDBG_00391"/>
<sequence length="248" mass="28022">MSPGTLVAMMSLAKDNIADLRLLIARDIIQHPPRAPFNNSKCERRTLLPKDTTSNLYKLKGGICNCSKVVPTSYWAAKPKVHHSARWECPWLFRVSDRMILDGVKNLGGFHRLPRPLTTSSTGDGVSECAERAEPDLRGPLRRDRKPAPRKPRDFELRCLLRSDNMSGLCKHVKERVLILITAQQGCSETTNGFQDESQIPRIEAELVDFRNFRDTARSEMPAHVNNNAAIRAAKSKRCYEQGGIFHF</sequence>
<keyword evidence="3" id="KW-1185">Reference proteome</keyword>
<dbReference type="GeneID" id="8507945"/>
<organism evidence="2 3">
    <name type="scientific">Blastomyces gilchristii (strain SLH14081)</name>
    <name type="common">Blastomyces dermatitidis</name>
    <dbReference type="NCBI Taxonomy" id="559298"/>
    <lineage>
        <taxon>Eukaryota</taxon>
        <taxon>Fungi</taxon>
        <taxon>Dikarya</taxon>
        <taxon>Ascomycota</taxon>
        <taxon>Pezizomycotina</taxon>
        <taxon>Eurotiomycetes</taxon>
        <taxon>Eurotiomycetidae</taxon>
        <taxon>Onygenales</taxon>
        <taxon>Ajellomycetaceae</taxon>
        <taxon>Blastomyces</taxon>
    </lineage>
</organism>
<name>A0A179U9S3_BLAGS</name>
<dbReference type="KEGG" id="bgh:BDBG_00391"/>
<reference evidence="3" key="1">
    <citation type="journal article" date="2015" name="PLoS Genet.">
        <title>The dynamic genome and transcriptome of the human fungal pathogen Blastomyces and close relative Emmonsia.</title>
        <authorList>
            <person name="Munoz J.F."/>
            <person name="Gauthier G.M."/>
            <person name="Desjardins C.A."/>
            <person name="Gallo J.E."/>
            <person name="Holder J."/>
            <person name="Sullivan T.D."/>
            <person name="Marty A.J."/>
            <person name="Carmen J.C."/>
            <person name="Chen Z."/>
            <person name="Ding L."/>
            <person name="Gujja S."/>
            <person name="Magrini V."/>
            <person name="Misas E."/>
            <person name="Mitreva M."/>
            <person name="Priest M."/>
            <person name="Saif S."/>
            <person name="Whiston E.A."/>
            <person name="Young S."/>
            <person name="Zeng Q."/>
            <person name="Goldman W.E."/>
            <person name="Mardis E.R."/>
            <person name="Taylor J.W."/>
            <person name="McEwen J.G."/>
            <person name="Clay O.K."/>
            <person name="Klein B.S."/>
            <person name="Cuomo C.A."/>
        </authorList>
    </citation>
    <scope>NUCLEOTIDE SEQUENCE [LARGE SCALE GENOMIC DNA]</scope>
    <source>
        <strain evidence="3">SLH14081</strain>
    </source>
</reference>
<dbReference type="Proteomes" id="UP000002038">
    <property type="component" value="Unassembled WGS sequence"/>
</dbReference>
<dbReference type="EMBL" id="GG657448">
    <property type="protein sequence ID" value="OAT03701.1"/>
    <property type="molecule type" value="Genomic_DNA"/>
</dbReference>
<feature type="region of interest" description="Disordered" evidence="1">
    <location>
        <begin position="116"/>
        <end position="150"/>
    </location>
</feature>
<accession>A0A179U9S3</accession>
<proteinExistence type="predicted"/>
<evidence type="ECO:0000313" key="2">
    <source>
        <dbReference type="EMBL" id="OAT03701.1"/>
    </source>
</evidence>
<dbReference type="RefSeq" id="XP_031575774.1">
    <property type="nucleotide sequence ID" value="XM_031719864.1"/>
</dbReference>
<feature type="compositionally biased region" description="Basic and acidic residues" evidence="1">
    <location>
        <begin position="129"/>
        <end position="142"/>
    </location>
</feature>
<dbReference type="AlphaFoldDB" id="A0A179U9S3"/>
<gene>
    <name evidence="2" type="ORF">BDBG_00391</name>
</gene>
<protein>
    <submittedName>
        <fullName evidence="2">Uncharacterized protein</fullName>
    </submittedName>
</protein>
<evidence type="ECO:0000256" key="1">
    <source>
        <dbReference type="SAM" id="MobiDB-lite"/>
    </source>
</evidence>